<keyword evidence="1" id="KW-1133">Transmembrane helix</keyword>
<protein>
    <submittedName>
        <fullName evidence="2">Putative membrane protein</fullName>
    </submittedName>
</protein>
<feature type="transmembrane region" description="Helical" evidence="1">
    <location>
        <begin position="127"/>
        <end position="153"/>
    </location>
</feature>
<dbReference type="Proteomes" id="UP000216478">
    <property type="component" value="Unassembled WGS sequence"/>
</dbReference>
<name>A0A256FR76_9HYPH</name>
<proteinExistence type="predicted"/>
<gene>
    <name evidence="2" type="ORF">CEV33_3803</name>
</gene>
<evidence type="ECO:0000256" key="1">
    <source>
        <dbReference type="SAM" id="Phobius"/>
    </source>
</evidence>
<dbReference type="EMBL" id="NNRL01000147">
    <property type="protein sequence ID" value="OYR17347.1"/>
    <property type="molecule type" value="Genomic_DNA"/>
</dbReference>
<feature type="transmembrane region" description="Helical" evidence="1">
    <location>
        <begin position="54"/>
        <end position="73"/>
    </location>
</feature>
<sequence>MNSVWTKWLVSIVFGVLLARFGFGLLAPLAMAFFPTQMDTITTATANSDGLDSAIIITVLVQLLVVVVGAIWSSRFATRKLQIGWGCFVLGAVILLGLLATVFVSGSDMQEGANLGASGRNDAATAFLFWLFILVLPMAIAGGILTVIGWVMISKGRRELQHR</sequence>
<reference evidence="2 3" key="1">
    <citation type="submission" date="2017-07" db="EMBL/GenBank/DDBJ databases">
        <title>Phylogenetic study on the rhizospheric bacterium Ochrobactrum sp. A44.</title>
        <authorList>
            <person name="Krzyzanowska D.M."/>
            <person name="Ossowicki A."/>
            <person name="Rajewska M."/>
            <person name="Maciag T."/>
            <person name="Kaczynski Z."/>
            <person name="Czerwicka M."/>
            <person name="Jafra S."/>
        </authorList>
    </citation>
    <scope>NUCLEOTIDE SEQUENCE [LARGE SCALE GENOMIC DNA]</scope>
    <source>
        <strain evidence="2 3">OgA9a</strain>
    </source>
</reference>
<evidence type="ECO:0000313" key="3">
    <source>
        <dbReference type="Proteomes" id="UP000216478"/>
    </source>
</evidence>
<organism evidence="2 3">
    <name type="scientific">Brucella grignonensis</name>
    <dbReference type="NCBI Taxonomy" id="94627"/>
    <lineage>
        <taxon>Bacteria</taxon>
        <taxon>Pseudomonadati</taxon>
        <taxon>Pseudomonadota</taxon>
        <taxon>Alphaproteobacteria</taxon>
        <taxon>Hyphomicrobiales</taxon>
        <taxon>Brucellaceae</taxon>
        <taxon>Brucella/Ochrobactrum group</taxon>
        <taxon>Brucella</taxon>
    </lineage>
</organism>
<dbReference type="RefSeq" id="WP_094538859.1">
    <property type="nucleotide sequence ID" value="NZ_JBHEER010000012.1"/>
</dbReference>
<evidence type="ECO:0000313" key="2">
    <source>
        <dbReference type="EMBL" id="OYR17347.1"/>
    </source>
</evidence>
<dbReference type="OrthoDB" id="8456295at2"/>
<feature type="transmembrane region" description="Helical" evidence="1">
    <location>
        <begin position="12"/>
        <end position="34"/>
    </location>
</feature>
<dbReference type="AlphaFoldDB" id="A0A256FR76"/>
<keyword evidence="1" id="KW-0812">Transmembrane</keyword>
<accession>A0A256FR76</accession>
<feature type="transmembrane region" description="Helical" evidence="1">
    <location>
        <begin position="85"/>
        <end position="107"/>
    </location>
</feature>
<keyword evidence="1" id="KW-0472">Membrane</keyword>
<keyword evidence="3" id="KW-1185">Reference proteome</keyword>
<comment type="caution">
    <text evidence="2">The sequence shown here is derived from an EMBL/GenBank/DDBJ whole genome shotgun (WGS) entry which is preliminary data.</text>
</comment>